<keyword evidence="6" id="KW-1185">Reference proteome</keyword>
<dbReference type="Proteomes" id="UP000295260">
    <property type="component" value="Unassembled WGS sequence"/>
</dbReference>
<feature type="repeat" description="ANK" evidence="3">
    <location>
        <begin position="56"/>
        <end position="88"/>
    </location>
</feature>
<dbReference type="PROSITE" id="PS50297">
    <property type="entry name" value="ANK_REP_REGION"/>
    <property type="match status" value="3"/>
</dbReference>
<evidence type="ECO:0000256" key="2">
    <source>
        <dbReference type="ARBA" id="ARBA00023043"/>
    </source>
</evidence>
<organism evidence="5 6">
    <name type="scientific">Flavobacterium dankookense</name>
    <dbReference type="NCBI Taxonomy" id="706186"/>
    <lineage>
        <taxon>Bacteria</taxon>
        <taxon>Pseudomonadati</taxon>
        <taxon>Bacteroidota</taxon>
        <taxon>Flavobacteriia</taxon>
        <taxon>Flavobacteriales</taxon>
        <taxon>Flavobacteriaceae</taxon>
        <taxon>Flavobacterium</taxon>
    </lineage>
</organism>
<feature type="repeat" description="ANK" evidence="3">
    <location>
        <begin position="88"/>
        <end position="120"/>
    </location>
</feature>
<dbReference type="Pfam" id="PF00023">
    <property type="entry name" value="Ank"/>
    <property type="match status" value="1"/>
</dbReference>
<protein>
    <submittedName>
        <fullName evidence="5">Uncharacterized protein</fullName>
    </submittedName>
</protein>
<evidence type="ECO:0000313" key="5">
    <source>
        <dbReference type="EMBL" id="TDP60368.1"/>
    </source>
</evidence>
<keyword evidence="1" id="KW-0677">Repeat</keyword>
<dbReference type="Pfam" id="PF12796">
    <property type="entry name" value="Ank_2"/>
    <property type="match status" value="1"/>
</dbReference>
<accession>A0A4R6QCK6</accession>
<dbReference type="PANTHER" id="PTHR24198">
    <property type="entry name" value="ANKYRIN REPEAT AND PROTEIN KINASE DOMAIN-CONTAINING PROTEIN"/>
    <property type="match status" value="1"/>
</dbReference>
<dbReference type="RefSeq" id="WP_133532642.1">
    <property type="nucleotide sequence ID" value="NZ_SNXR01000012.1"/>
</dbReference>
<keyword evidence="2 3" id="KW-0040">ANK repeat</keyword>
<name>A0A4R6QCK6_9FLAO</name>
<feature type="chain" id="PRO_5020901533" evidence="4">
    <location>
        <begin position="22"/>
        <end position="175"/>
    </location>
</feature>
<keyword evidence="4" id="KW-0732">Signal</keyword>
<evidence type="ECO:0000313" key="6">
    <source>
        <dbReference type="Proteomes" id="UP000295260"/>
    </source>
</evidence>
<dbReference type="PANTHER" id="PTHR24198:SF165">
    <property type="entry name" value="ANKYRIN REPEAT-CONTAINING PROTEIN-RELATED"/>
    <property type="match status" value="1"/>
</dbReference>
<dbReference type="PROSITE" id="PS50088">
    <property type="entry name" value="ANK_REPEAT"/>
    <property type="match status" value="3"/>
</dbReference>
<proteinExistence type="predicted"/>
<dbReference type="InterPro" id="IPR036770">
    <property type="entry name" value="Ankyrin_rpt-contain_sf"/>
</dbReference>
<reference evidence="5 6" key="1">
    <citation type="submission" date="2019-03" db="EMBL/GenBank/DDBJ databases">
        <title>Genomic Encyclopedia of Archaeal and Bacterial Type Strains, Phase II (KMG-II): from individual species to whole genera.</title>
        <authorList>
            <person name="Goeker M."/>
        </authorList>
    </citation>
    <scope>NUCLEOTIDE SEQUENCE [LARGE SCALE GENOMIC DNA]</scope>
    <source>
        <strain evidence="5 6">DSM 25687</strain>
    </source>
</reference>
<dbReference type="EMBL" id="SNXR01000012">
    <property type="protein sequence ID" value="TDP60368.1"/>
    <property type="molecule type" value="Genomic_DNA"/>
</dbReference>
<dbReference type="SUPFAM" id="SSF48403">
    <property type="entry name" value="Ankyrin repeat"/>
    <property type="match status" value="1"/>
</dbReference>
<gene>
    <name evidence="5" type="ORF">BC748_1357</name>
</gene>
<comment type="caution">
    <text evidence="5">The sequence shown here is derived from an EMBL/GenBank/DDBJ whole genome shotgun (WGS) entry which is preliminary data.</text>
</comment>
<evidence type="ECO:0000256" key="4">
    <source>
        <dbReference type="SAM" id="SignalP"/>
    </source>
</evidence>
<feature type="repeat" description="ANK" evidence="3">
    <location>
        <begin position="121"/>
        <end position="153"/>
    </location>
</feature>
<dbReference type="Gene3D" id="1.25.40.20">
    <property type="entry name" value="Ankyrin repeat-containing domain"/>
    <property type="match status" value="1"/>
</dbReference>
<dbReference type="SMART" id="SM00248">
    <property type="entry name" value="ANK"/>
    <property type="match status" value="3"/>
</dbReference>
<evidence type="ECO:0000256" key="1">
    <source>
        <dbReference type="ARBA" id="ARBA00022737"/>
    </source>
</evidence>
<evidence type="ECO:0000256" key="3">
    <source>
        <dbReference type="PROSITE-ProRule" id="PRU00023"/>
    </source>
</evidence>
<sequence length="175" mass="19589">MYSKSFLSLLILFLFSSYAVAQEKLDAFEIARKGTVDNAKELLKNNPKAFNVVNDEGFSPLILACYRGNNNVAKFLIENNYEINSKSKMGTPLMAAIVKGNNEIAKLLIENKVDVNAEDENGTTALIYSVQFGNKQILKLLLENNVDKTHKDNKGKTAFEYAVFSKNDEIINLLK</sequence>
<dbReference type="InterPro" id="IPR002110">
    <property type="entry name" value="Ankyrin_rpt"/>
</dbReference>
<dbReference type="OrthoDB" id="5657095at2"/>
<dbReference type="AlphaFoldDB" id="A0A4R6QCK6"/>
<feature type="signal peptide" evidence="4">
    <location>
        <begin position="1"/>
        <end position="21"/>
    </location>
</feature>